<dbReference type="EMBL" id="DVHN01000031">
    <property type="protein sequence ID" value="HIR87816.1"/>
    <property type="molecule type" value="Genomic_DNA"/>
</dbReference>
<reference evidence="2" key="2">
    <citation type="journal article" date="2021" name="PeerJ">
        <title>Extensive microbial diversity within the chicken gut microbiome revealed by metagenomics and culture.</title>
        <authorList>
            <person name="Gilroy R."/>
            <person name="Ravi A."/>
            <person name="Getino M."/>
            <person name="Pursley I."/>
            <person name="Horton D.L."/>
            <person name="Alikhan N.F."/>
            <person name="Baker D."/>
            <person name="Gharbi K."/>
            <person name="Hall N."/>
            <person name="Watson M."/>
            <person name="Adriaenssens E.M."/>
            <person name="Foster-Nyarko E."/>
            <person name="Jarju S."/>
            <person name="Secka A."/>
            <person name="Antonio M."/>
            <person name="Oren A."/>
            <person name="Chaudhuri R.R."/>
            <person name="La Ragione R."/>
            <person name="Hildebrand F."/>
            <person name="Pallen M.J."/>
        </authorList>
    </citation>
    <scope>NUCLEOTIDE SEQUENCE</scope>
    <source>
        <strain evidence="2">ChiW13-3771</strain>
    </source>
</reference>
<dbReference type="Proteomes" id="UP000824201">
    <property type="component" value="Unassembled WGS sequence"/>
</dbReference>
<evidence type="ECO:0000313" key="2">
    <source>
        <dbReference type="EMBL" id="HIR87816.1"/>
    </source>
</evidence>
<comment type="caution">
    <text evidence="2">The sequence shown here is derived from an EMBL/GenBank/DDBJ whole genome shotgun (WGS) entry which is preliminary data.</text>
</comment>
<feature type="domain" description="DUF4062" evidence="1">
    <location>
        <begin position="2"/>
        <end position="71"/>
    </location>
</feature>
<accession>A0A9D1ECG8</accession>
<dbReference type="AlphaFoldDB" id="A0A9D1ECG8"/>
<gene>
    <name evidence="2" type="ORF">IAC96_02590</name>
</gene>
<evidence type="ECO:0000313" key="3">
    <source>
        <dbReference type="Proteomes" id="UP000824201"/>
    </source>
</evidence>
<proteinExistence type="predicted"/>
<organism evidence="2 3">
    <name type="scientific">Candidatus Fimimorpha faecalis</name>
    <dbReference type="NCBI Taxonomy" id="2840824"/>
    <lineage>
        <taxon>Bacteria</taxon>
        <taxon>Bacillati</taxon>
        <taxon>Bacillota</taxon>
        <taxon>Clostridia</taxon>
        <taxon>Eubacteriales</taxon>
        <taxon>Candidatus Fimimorpha</taxon>
    </lineage>
</organism>
<dbReference type="Pfam" id="PF13271">
    <property type="entry name" value="DUF4062"/>
    <property type="match status" value="1"/>
</dbReference>
<name>A0A9D1ECG8_9FIRM</name>
<protein>
    <submittedName>
        <fullName evidence="2">DUF4062 domain-containing protein</fullName>
    </submittedName>
</protein>
<dbReference type="InterPro" id="IPR025139">
    <property type="entry name" value="DUF4062"/>
</dbReference>
<sequence length="178" mass="20330">MEERQAAVEAILDAGHIPDGMELFKAGKSQMKTIRKWIDESDVYMLILGGRYGSIDEESDLSYTELEYKYALSKNMPVFAIILEDSFLFTKAALHGRNAIFEKENVDKYETFKKFVMSKIIKKADDISSIKTIIHSMLNSIIYDDEYILNGWVKANEPLNNLHALSDDVLYSLTTNTL</sequence>
<evidence type="ECO:0000259" key="1">
    <source>
        <dbReference type="Pfam" id="PF13271"/>
    </source>
</evidence>
<reference evidence="2" key="1">
    <citation type="submission" date="2020-10" db="EMBL/GenBank/DDBJ databases">
        <authorList>
            <person name="Gilroy R."/>
        </authorList>
    </citation>
    <scope>NUCLEOTIDE SEQUENCE</scope>
    <source>
        <strain evidence="2">ChiW13-3771</strain>
    </source>
</reference>